<dbReference type="InterPro" id="IPR020103">
    <property type="entry name" value="PsdUridine_synth_cat_dom_sf"/>
</dbReference>
<reference evidence="7 8" key="1">
    <citation type="submission" date="2017-02" db="EMBL/GenBank/DDBJ databases">
        <title>Whole genome sequencing of Helicobacter bilis strain AAQJH.</title>
        <authorList>
            <person name="Conlan S."/>
            <person name="Thomas P.J."/>
            <person name="Mullikin J."/>
            <person name="Palmore T.N."/>
            <person name="Frank K.M."/>
            <person name="Segre J.A."/>
        </authorList>
    </citation>
    <scope>NUCLEOTIDE SEQUENCE [LARGE SCALE GENOMIC DNA]</scope>
    <source>
        <strain evidence="7 8">AAQJH</strain>
    </source>
</reference>
<dbReference type="GO" id="GO:0140098">
    <property type="term" value="F:catalytic activity, acting on RNA"/>
    <property type="evidence" value="ECO:0007669"/>
    <property type="project" value="UniProtKB-ARBA"/>
</dbReference>
<dbReference type="Gene3D" id="3.30.2350.10">
    <property type="entry name" value="Pseudouridine synthase"/>
    <property type="match status" value="2"/>
</dbReference>
<keyword evidence="3" id="KW-0413">Isomerase</keyword>
<feature type="domain" description="Pseudouridine synthase RsuA/RluA-like" evidence="6">
    <location>
        <begin position="101"/>
        <end position="247"/>
    </location>
</feature>
<dbReference type="Pfam" id="PF00849">
    <property type="entry name" value="PseudoU_synth_2"/>
    <property type="match status" value="1"/>
</dbReference>
<protein>
    <recommendedName>
        <fullName evidence="4">RNA pseudouridylate synthase</fullName>
    </recommendedName>
    <alternativeName>
        <fullName evidence="5">RNA-uridine isomerase</fullName>
    </alternativeName>
</protein>
<name>A0A1Q2LJ15_9HELI</name>
<comment type="catalytic activity">
    <reaction evidence="1">
        <text>a uridine in RNA = a pseudouridine in RNA</text>
        <dbReference type="Rhea" id="RHEA:48348"/>
        <dbReference type="Rhea" id="RHEA-COMP:12068"/>
        <dbReference type="Rhea" id="RHEA-COMP:12069"/>
        <dbReference type="ChEBI" id="CHEBI:65314"/>
        <dbReference type="ChEBI" id="CHEBI:65315"/>
    </reaction>
</comment>
<dbReference type="GO" id="GO:0009982">
    <property type="term" value="F:pseudouridine synthase activity"/>
    <property type="evidence" value="ECO:0007669"/>
    <property type="project" value="InterPro"/>
</dbReference>
<dbReference type="Proteomes" id="UP000188298">
    <property type="component" value="Chromosome"/>
</dbReference>
<dbReference type="InterPro" id="IPR050188">
    <property type="entry name" value="RluA_PseudoU_synthase"/>
</dbReference>
<dbReference type="InterPro" id="IPR006145">
    <property type="entry name" value="PsdUridine_synth_RsuA/RluA"/>
</dbReference>
<organism evidence="7 8">
    <name type="scientific">Helicobacter bilis</name>
    <dbReference type="NCBI Taxonomy" id="37372"/>
    <lineage>
        <taxon>Bacteria</taxon>
        <taxon>Pseudomonadati</taxon>
        <taxon>Campylobacterota</taxon>
        <taxon>Epsilonproteobacteria</taxon>
        <taxon>Campylobacterales</taxon>
        <taxon>Helicobacteraceae</taxon>
        <taxon>Helicobacter</taxon>
    </lineage>
</organism>
<dbReference type="InterPro" id="IPR006224">
    <property type="entry name" value="PsdUridine_synth_RluA-like_CS"/>
</dbReference>
<evidence type="ECO:0000256" key="2">
    <source>
        <dbReference type="ARBA" id="ARBA00010876"/>
    </source>
</evidence>
<dbReference type="GO" id="GO:0003723">
    <property type="term" value="F:RNA binding"/>
    <property type="evidence" value="ECO:0007669"/>
    <property type="project" value="InterPro"/>
</dbReference>
<dbReference type="GO" id="GO:0000455">
    <property type="term" value="P:enzyme-directed rRNA pseudouridine synthesis"/>
    <property type="evidence" value="ECO:0007669"/>
    <property type="project" value="TreeGrafter"/>
</dbReference>
<dbReference type="PROSITE" id="PS01129">
    <property type="entry name" value="PSI_RLU"/>
    <property type="match status" value="1"/>
</dbReference>
<sequence length="671" mass="77602">MGFKTISLQVAERIKATHFLLQNGYSKKDTQKLLDKNRIKQDSRIIHKKDFLEKGYVEILSFMPDDINLIPFFACVPPNHAILQQDIPNLEIKISQNPPYFCVFNKPSKLLTHPKNLADSKSILDSLRYYFGKHANPCHRLDYETSGLLVCSIDKQSEVMLKNLFLQKGVEKSYMAILHGEVKESLLIESEIIFPKDFGNLCIKGSVKNLKVKAIKEDEIKVITKDSIQQDQSRATTILTPLHVFHNFNEVSSYLYKSSNPFFSHKALFSLAPQENLADISRGFIQDSMLFTECDYDKKIKQDSMARKSDDFTLQYSDFFNEKKLLQCYESFLNVWGAGFRAQNNILDSHTCHTESLGEVSKKLDSTTAFHTDFKQSKKEISKNLESKQNEKFTLVKLFPLSGKTHQLRIHTSSLQHKILGDTLYGLCPVVASLFLDLQSKKLRANIESYLFETLTKKHSSSIQKYVYAIHYLRRDKNIAQTMLYNAMLNFSVVCKTIEAKTACHVEQSETSNMESKQRLNSKIDLNTDSKNIQVAESKYFVLPFCKFLSLSLSKFLISCFFSQKYNKTNRASFLSCFLHDDIEFISQCLHPKPYYRSNEIDSKLSQPHSKTQDFNKDFESFFFTFLLFYYALPSHQEKILKDIRLHYCSTDRLLLHASSLSFLEECFICE</sequence>
<evidence type="ECO:0000256" key="4">
    <source>
        <dbReference type="ARBA" id="ARBA00031870"/>
    </source>
</evidence>
<dbReference type="PANTHER" id="PTHR21600:SF44">
    <property type="entry name" value="RIBOSOMAL LARGE SUBUNIT PSEUDOURIDINE SYNTHASE D"/>
    <property type="match status" value="1"/>
</dbReference>
<evidence type="ECO:0000256" key="3">
    <source>
        <dbReference type="ARBA" id="ARBA00023235"/>
    </source>
</evidence>
<accession>A0A1Q2LJ15</accession>
<dbReference type="SUPFAM" id="SSF55120">
    <property type="entry name" value="Pseudouridine synthase"/>
    <property type="match status" value="2"/>
</dbReference>
<evidence type="ECO:0000313" key="7">
    <source>
        <dbReference type="EMBL" id="AQQ60438.1"/>
    </source>
</evidence>
<evidence type="ECO:0000259" key="6">
    <source>
        <dbReference type="Pfam" id="PF00849"/>
    </source>
</evidence>
<dbReference type="KEGG" id="hbl:XJ32_10455"/>
<dbReference type="RefSeq" id="WP_077389622.1">
    <property type="nucleotide sequence ID" value="NZ_CP019645.1"/>
</dbReference>
<evidence type="ECO:0000313" key="8">
    <source>
        <dbReference type="Proteomes" id="UP000188298"/>
    </source>
</evidence>
<dbReference type="PANTHER" id="PTHR21600">
    <property type="entry name" value="MITOCHONDRIAL RNA PSEUDOURIDINE SYNTHASE"/>
    <property type="match status" value="1"/>
</dbReference>
<dbReference type="AlphaFoldDB" id="A0A1Q2LJ15"/>
<evidence type="ECO:0000256" key="5">
    <source>
        <dbReference type="ARBA" id="ARBA00033164"/>
    </source>
</evidence>
<gene>
    <name evidence="7" type="ORF">XJ32_10455</name>
</gene>
<proteinExistence type="inferred from homology"/>
<evidence type="ECO:0000256" key="1">
    <source>
        <dbReference type="ARBA" id="ARBA00000073"/>
    </source>
</evidence>
<comment type="similarity">
    <text evidence="2">Belongs to the pseudouridine synthase RluA family.</text>
</comment>
<dbReference type="EMBL" id="CP019645">
    <property type="protein sequence ID" value="AQQ60438.1"/>
    <property type="molecule type" value="Genomic_DNA"/>
</dbReference>